<dbReference type="InterPro" id="IPR043504">
    <property type="entry name" value="Peptidase_S1_PA_chymotrypsin"/>
</dbReference>
<dbReference type="Gene3D" id="2.60.120.380">
    <property type="match status" value="2"/>
</dbReference>
<dbReference type="Gene3D" id="2.40.10.10">
    <property type="entry name" value="Trypsin-like serine proteases"/>
    <property type="match status" value="2"/>
</dbReference>
<dbReference type="InterPro" id="IPR009003">
    <property type="entry name" value="Peptidase_S1_PA"/>
</dbReference>
<feature type="region of interest" description="Disordered" evidence="1">
    <location>
        <begin position="98"/>
        <end position="128"/>
    </location>
</feature>
<evidence type="ECO:0000259" key="2">
    <source>
        <dbReference type="Pfam" id="PF04151"/>
    </source>
</evidence>
<dbReference type="Pfam" id="PF04151">
    <property type="entry name" value="PPC"/>
    <property type="match status" value="1"/>
</dbReference>
<organism evidence="3 4">
    <name type="scientific">Limnochorda pilosa</name>
    <dbReference type="NCBI Taxonomy" id="1555112"/>
    <lineage>
        <taxon>Bacteria</taxon>
        <taxon>Bacillati</taxon>
        <taxon>Bacillota</taxon>
        <taxon>Limnochordia</taxon>
        <taxon>Limnochordales</taxon>
        <taxon>Limnochordaceae</taxon>
        <taxon>Limnochorda</taxon>
    </lineage>
</organism>
<keyword evidence="4" id="KW-1185">Reference proteome</keyword>
<feature type="compositionally biased region" description="Gly residues" evidence="1">
    <location>
        <begin position="103"/>
        <end position="115"/>
    </location>
</feature>
<sequence>MEGRLTDDDPTLDDGSHYDWYALQGSAGQTVSLRLSSADVDAYLVLLDGAGGLVAEDDDSGGGTDAFLQATLPSDGVYVVVANTALPGETGRYTLAWESSGAEGPGSLGTQVGEGAGEEASSDGGPRVDGSLVPGEILSGTVGAAPEHYRTYTLDVPQGVASVVLTLQAKTDLDLFARFGQQMLDWETDSDHAAVTPDSLEEIVISAWGEPALRAGRYYIDVANLVDGAPGGAFTLHTAFRASNDASAPTVTAPPQEQVEGALTAGVRLQGRLGERDLVRYWAVEAPPGARRLEVGLFEAEGPLDLVVAPEGAVPVALDAYPHAVMSALDNERLVLPLGEDRPARWWVGVVNWEPAPVDYEIEARFDEPLPPHPTFQPAGEPEQALTPLQRAIAATVQISTSQGTGSGSLVSPDGLVLTNYHVVATCETSGPAFACQGEPLREAGGVPERVVVGLSDSERGAAVQSFYARLQETLPEYDLALLRIETDLNGDTPAGPLPWVPLDLGPVSLGDEVVVIGYPGIARTLGRYPLSLTRGIVSGFTTDRGRRVLIQTDATVNAGNSGGLMIRARDGVLIGVPSDVRYDTELLEKQNYARPVALLPDEWRRLIEAGGGSIIGP</sequence>
<protein>
    <recommendedName>
        <fullName evidence="2">Peptidase C-terminal archaeal/bacterial domain-containing protein</fullName>
    </recommendedName>
</protein>
<gene>
    <name evidence="3" type="ORF">LIP_3500</name>
</gene>
<dbReference type="PANTHER" id="PTHR43019:SF23">
    <property type="entry name" value="PROTEASE DO-LIKE 5, CHLOROPLASTIC"/>
    <property type="match status" value="1"/>
</dbReference>
<dbReference type="Pfam" id="PF13365">
    <property type="entry name" value="Trypsin_2"/>
    <property type="match status" value="1"/>
</dbReference>
<dbReference type="SUPFAM" id="SSF50494">
    <property type="entry name" value="Trypsin-like serine proteases"/>
    <property type="match status" value="1"/>
</dbReference>
<dbReference type="OrthoDB" id="568768at2"/>
<dbReference type="InterPro" id="IPR001940">
    <property type="entry name" value="Peptidase_S1C"/>
</dbReference>
<evidence type="ECO:0000256" key="1">
    <source>
        <dbReference type="SAM" id="MobiDB-lite"/>
    </source>
</evidence>
<dbReference type="GO" id="GO:0004252">
    <property type="term" value="F:serine-type endopeptidase activity"/>
    <property type="evidence" value="ECO:0007669"/>
    <property type="project" value="InterPro"/>
</dbReference>
<dbReference type="EMBL" id="AP014924">
    <property type="protein sequence ID" value="BAS29312.1"/>
    <property type="molecule type" value="Genomic_DNA"/>
</dbReference>
<dbReference type="PANTHER" id="PTHR43019">
    <property type="entry name" value="SERINE ENDOPROTEASE DEGS"/>
    <property type="match status" value="1"/>
</dbReference>
<reference evidence="4" key="1">
    <citation type="submission" date="2015-07" db="EMBL/GenBank/DDBJ databases">
        <title>Complete genome sequence and phylogenetic analysis of Limnochorda pilosa.</title>
        <authorList>
            <person name="Watanabe M."/>
            <person name="Kojima H."/>
            <person name="Fukui M."/>
        </authorList>
    </citation>
    <scope>NUCLEOTIDE SEQUENCE [LARGE SCALE GENOMIC DNA]</scope>
    <source>
        <strain evidence="4">HC45</strain>
    </source>
</reference>
<dbReference type="STRING" id="1555112.LIP_3500"/>
<dbReference type="KEGG" id="lpil:LIP_3500"/>
<dbReference type="PRINTS" id="PR00834">
    <property type="entry name" value="PROTEASES2C"/>
</dbReference>
<dbReference type="RefSeq" id="WP_068140876.1">
    <property type="nucleotide sequence ID" value="NZ_AP014924.1"/>
</dbReference>
<reference evidence="4" key="2">
    <citation type="journal article" date="2016" name="Int. J. Syst. Evol. Microbiol.">
        <title>Complete genome sequence and cell structure of Limnochorda pilosa, a Gram-negative spore-former within the phylum Firmicutes.</title>
        <authorList>
            <person name="Watanabe M."/>
            <person name="Kojima H."/>
            <person name="Fukui M."/>
        </authorList>
    </citation>
    <scope>NUCLEOTIDE SEQUENCE [LARGE SCALE GENOMIC DNA]</scope>
    <source>
        <strain evidence="4">HC45</strain>
    </source>
</reference>
<feature type="domain" description="Peptidase C-terminal archaeal/bacterial" evidence="2">
    <location>
        <begin position="18"/>
        <end position="81"/>
    </location>
</feature>
<accession>A0A0K2SQN9</accession>
<evidence type="ECO:0000313" key="4">
    <source>
        <dbReference type="Proteomes" id="UP000065807"/>
    </source>
</evidence>
<dbReference type="InterPro" id="IPR007280">
    <property type="entry name" value="Peptidase_C_arc/bac"/>
</dbReference>
<proteinExistence type="predicted"/>
<dbReference type="GO" id="GO:0006508">
    <property type="term" value="P:proteolysis"/>
    <property type="evidence" value="ECO:0007669"/>
    <property type="project" value="InterPro"/>
</dbReference>
<dbReference type="Proteomes" id="UP000065807">
    <property type="component" value="Chromosome"/>
</dbReference>
<name>A0A0K2SQN9_LIMPI</name>
<dbReference type="AlphaFoldDB" id="A0A0K2SQN9"/>
<evidence type="ECO:0000313" key="3">
    <source>
        <dbReference type="EMBL" id="BAS29312.1"/>
    </source>
</evidence>